<evidence type="ECO:0000313" key="2">
    <source>
        <dbReference type="Proteomes" id="UP000053989"/>
    </source>
</evidence>
<gene>
    <name evidence="1" type="ORF">SCLCIDRAFT_145106</name>
</gene>
<reference evidence="2" key="2">
    <citation type="submission" date="2015-01" db="EMBL/GenBank/DDBJ databases">
        <title>Evolutionary Origins and Diversification of the Mycorrhizal Mutualists.</title>
        <authorList>
            <consortium name="DOE Joint Genome Institute"/>
            <consortium name="Mycorrhizal Genomics Consortium"/>
            <person name="Kohler A."/>
            <person name="Kuo A."/>
            <person name="Nagy L.G."/>
            <person name="Floudas D."/>
            <person name="Copeland A."/>
            <person name="Barry K.W."/>
            <person name="Cichocki N."/>
            <person name="Veneault-Fourrey C."/>
            <person name="LaButti K."/>
            <person name="Lindquist E.A."/>
            <person name="Lipzen A."/>
            <person name="Lundell T."/>
            <person name="Morin E."/>
            <person name="Murat C."/>
            <person name="Riley R."/>
            <person name="Ohm R."/>
            <person name="Sun H."/>
            <person name="Tunlid A."/>
            <person name="Henrissat B."/>
            <person name="Grigoriev I.V."/>
            <person name="Hibbett D.S."/>
            <person name="Martin F."/>
        </authorList>
    </citation>
    <scope>NUCLEOTIDE SEQUENCE [LARGE SCALE GENOMIC DNA]</scope>
    <source>
        <strain evidence="2">Foug A</strain>
    </source>
</reference>
<proteinExistence type="predicted"/>
<accession>A0A0C2ZC66</accession>
<sequence>VSEDDDDGQESQVYRRKGTRACKFRNEDLPGLPGSMAVWREVFLPCWFQYLSTIDNIWKLNHPEHVVVAQAI</sequence>
<protein>
    <submittedName>
        <fullName evidence="1">Uncharacterized protein</fullName>
    </submittedName>
</protein>
<reference evidence="1 2" key="1">
    <citation type="submission" date="2014-04" db="EMBL/GenBank/DDBJ databases">
        <authorList>
            <consortium name="DOE Joint Genome Institute"/>
            <person name="Kuo A."/>
            <person name="Kohler A."/>
            <person name="Nagy L.G."/>
            <person name="Floudas D."/>
            <person name="Copeland A."/>
            <person name="Barry K.W."/>
            <person name="Cichocki N."/>
            <person name="Veneault-Fourrey C."/>
            <person name="LaButti K."/>
            <person name="Lindquist E.A."/>
            <person name="Lipzen A."/>
            <person name="Lundell T."/>
            <person name="Morin E."/>
            <person name="Murat C."/>
            <person name="Sun H."/>
            <person name="Tunlid A."/>
            <person name="Henrissat B."/>
            <person name="Grigoriev I.V."/>
            <person name="Hibbett D.S."/>
            <person name="Martin F."/>
            <person name="Nordberg H.P."/>
            <person name="Cantor M.N."/>
            <person name="Hua S.X."/>
        </authorList>
    </citation>
    <scope>NUCLEOTIDE SEQUENCE [LARGE SCALE GENOMIC DNA]</scope>
    <source>
        <strain evidence="1 2">Foug A</strain>
    </source>
</reference>
<organism evidence="1 2">
    <name type="scientific">Scleroderma citrinum Foug A</name>
    <dbReference type="NCBI Taxonomy" id="1036808"/>
    <lineage>
        <taxon>Eukaryota</taxon>
        <taxon>Fungi</taxon>
        <taxon>Dikarya</taxon>
        <taxon>Basidiomycota</taxon>
        <taxon>Agaricomycotina</taxon>
        <taxon>Agaricomycetes</taxon>
        <taxon>Agaricomycetidae</taxon>
        <taxon>Boletales</taxon>
        <taxon>Sclerodermatineae</taxon>
        <taxon>Sclerodermataceae</taxon>
        <taxon>Scleroderma</taxon>
    </lineage>
</organism>
<dbReference type="HOGENOM" id="CLU_2729335_0_0_1"/>
<dbReference type="OrthoDB" id="3070163at2759"/>
<keyword evidence="2" id="KW-1185">Reference proteome</keyword>
<dbReference type="Proteomes" id="UP000053989">
    <property type="component" value="Unassembled WGS sequence"/>
</dbReference>
<feature type="non-terminal residue" evidence="1">
    <location>
        <position position="1"/>
    </location>
</feature>
<dbReference type="EMBL" id="KN822374">
    <property type="protein sequence ID" value="KIM50587.1"/>
    <property type="molecule type" value="Genomic_DNA"/>
</dbReference>
<dbReference type="AlphaFoldDB" id="A0A0C2ZC66"/>
<dbReference type="InParanoid" id="A0A0C2ZC66"/>
<evidence type="ECO:0000313" key="1">
    <source>
        <dbReference type="EMBL" id="KIM50587.1"/>
    </source>
</evidence>
<name>A0A0C2ZC66_9AGAM</name>